<dbReference type="AlphaFoldDB" id="A0A941HX21"/>
<dbReference type="EMBL" id="JAGSGD010000001">
    <property type="protein sequence ID" value="MBR7620070.1"/>
    <property type="molecule type" value="Genomic_DNA"/>
</dbReference>
<evidence type="ECO:0000313" key="2">
    <source>
        <dbReference type="EMBL" id="MBR7620070.1"/>
    </source>
</evidence>
<dbReference type="InterPro" id="IPR006311">
    <property type="entry name" value="TAT_signal"/>
</dbReference>
<accession>A0A941HX21</accession>
<feature type="signal peptide" evidence="1">
    <location>
        <begin position="1"/>
        <end position="27"/>
    </location>
</feature>
<evidence type="ECO:0000256" key="1">
    <source>
        <dbReference type="SAM" id="SignalP"/>
    </source>
</evidence>
<dbReference type="PANTHER" id="PTHR35399">
    <property type="entry name" value="SLR8030 PROTEIN"/>
    <property type="match status" value="1"/>
</dbReference>
<comment type="caution">
    <text evidence="2">The sequence shown here is derived from an EMBL/GenBank/DDBJ whole genome shotgun (WGS) entry which is preliminary data.</text>
</comment>
<dbReference type="RefSeq" id="WP_215340798.1">
    <property type="nucleotide sequence ID" value="NZ_JAGSGD010000001.1"/>
</dbReference>
<evidence type="ECO:0000313" key="3">
    <source>
        <dbReference type="Proteomes" id="UP000622580"/>
    </source>
</evidence>
<dbReference type="Proteomes" id="UP000622580">
    <property type="component" value="Unassembled WGS sequence"/>
</dbReference>
<protein>
    <submittedName>
        <fullName evidence="2">DUF839 domain-containing protein</fullName>
    </submittedName>
</protein>
<sequence>MFTSRRQLIRATAATLAFSGFSRFASAQDGLVETDSYRNEAPGYGPLKRDPAGIFDLPEGFSYTVVSKAGDPMSDGLITPSKMDGMGCFALDNDRVALVRNHEIKPTDTEITAYGPGRALSGKMAADRIYDRGDDGLPFGGGTTTMVYDLRKRTLERSHLSLTGTSTNCAGGITPWGSWLSCEETTQNAGQDAGKDHGWVFEVPSRGKGVADPNPIKAMGRFRHEAAAVDPRTSVVYMTEDMGDGFGLFYRYLPNDRTKLLAGGKLQALCLPEGADGDPRNWEAAYWKPGDSRPVHWVDMDGVDNPYEDLRYRGHTKGAAWFARGEGIYYGQGEIYFACTSGGPGRGGQVMRYVPSPHEGQAGEVDQPGRLQLFAQPLDIKVMEMCDNIAVSPWGQLVVCEDKIGGINFLRAITPQGKIYTMGRNAAIDGGDVGANSELAGICFSPDGATMFVNIYWPGKTLAITGPWASFKA</sequence>
<dbReference type="SUPFAM" id="SSF63829">
    <property type="entry name" value="Calcium-dependent phosphotriesterase"/>
    <property type="match status" value="1"/>
</dbReference>
<name>A0A941HX21_9CAUL</name>
<organism evidence="2 3">
    <name type="scientific">Phenylobacterium glaciei</name>
    <dbReference type="NCBI Taxonomy" id="2803784"/>
    <lineage>
        <taxon>Bacteria</taxon>
        <taxon>Pseudomonadati</taxon>
        <taxon>Pseudomonadota</taxon>
        <taxon>Alphaproteobacteria</taxon>
        <taxon>Caulobacterales</taxon>
        <taxon>Caulobacteraceae</taxon>
        <taxon>Phenylobacterium</taxon>
    </lineage>
</organism>
<dbReference type="PROSITE" id="PS51318">
    <property type="entry name" value="TAT"/>
    <property type="match status" value="1"/>
</dbReference>
<dbReference type="Pfam" id="PF05787">
    <property type="entry name" value="PhoX"/>
    <property type="match status" value="2"/>
</dbReference>
<keyword evidence="1" id="KW-0732">Signal</keyword>
<gene>
    <name evidence="2" type="ORF">JKL49_11800</name>
</gene>
<keyword evidence="3" id="KW-1185">Reference proteome</keyword>
<proteinExistence type="predicted"/>
<reference evidence="2" key="1">
    <citation type="submission" date="2021-04" db="EMBL/GenBank/DDBJ databases">
        <title>Draft genome assembly of strain Phenylobacterium sp. 20VBR1 using MiniION and Illumina platforms.</title>
        <authorList>
            <person name="Thomas F.A."/>
            <person name="Krishnan K.P."/>
            <person name="Sinha R.K."/>
        </authorList>
    </citation>
    <scope>NUCLEOTIDE SEQUENCE</scope>
    <source>
        <strain evidence="2">20VBR1</strain>
    </source>
</reference>
<feature type="chain" id="PRO_5037390920" evidence="1">
    <location>
        <begin position="28"/>
        <end position="473"/>
    </location>
</feature>
<dbReference type="PANTHER" id="PTHR35399:SF4">
    <property type="entry name" value="MEMBRANE PROTEIN"/>
    <property type="match status" value="1"/>
</dbReference>
<dbReference type="InterPro" id="IPR008557">
    <property type="entry name" value="PhoX"/>
</dbReference>